<dbReference type="EMBL" id="CP000594">
    <property type="protein sequence ID" value="ABO99620.1"/>
    <property type="molecule type" value="Genomic_DNA"/>
</dbReference>
<keyword evidence="1" id="KW-0285">Flavoprotein</keyword>
<dbReference type="GO" id="GO:0004497">
    <property type="term" value="F:monooxygenase activity"/>
    <property type="evidence" value="ECO:0007669"/>
    <property type="project" value="UniProtKB-KW"/>
</dbReference>
<evidence type="ECO:0000256" key="3">
    <source>
        <dbReference type="ARBA" id="ARBA00023002"/>
    </source>
</evidence>
<name>A4S7T2_OSTLU</name>
<dbReference type="Pfam" id="PF12796">
    <property type="entry name" value="Ank_2"/>
    <property type="match status" value="2"/>
</dbReference>
<dbReference type="PRINTS" id="PR00420">
    <property type="entry name" value="RNGMNOXGNASE"/>
</dbReference>
<keyword evidence="3" id="KW-0560">Oxidoreductase</keyword>
<evidence type="ECO:0000256" key="2">
    <source>
        <dbReference type="ARBA" id="ARBA00022827"/>
    </source>
</evidence>
<dbReference type="PANTHER" id="PTHR46972:SF1">
    <property type="entry name" value="FAD DEPENDENT OXIDOREDUCTASE DOMAIN-CONTAINING PROTEIN"/>
    <property type="match status" value="1"/>
</dbReference>
<dbReference type="Proteomes" id="UP000001568">
    <property type="component" value="Chromosome 14"/>
</dbReference>
<evidence type="ECO:0000313" key="9">
    <source>
        <dbReference type="Proteomes" id="UP000001568"/>
    </source>
</evidence>
<dbReference type="SUPFAM" id="SSF51905">
    <property type="entry name" value="FAD/NAD(P)-binding domain"/>
    <property type="match status" value="1"/>
</dbReference>
<organism evidence="8 9">
    <name type="scientific">Ostreococcus lucimarinus (strain CCE9901)</name>
    <dbReference type="NCBI Taxonomy" id="436017"/>
    <lineage>
        <taxon>Eukaryota</taxon>
        <taxon>Viridiplantae</taxon>
        <taxon>Chlorophyta</taxon>
        <taxon>Mamiellophyceae</taxon>
        <taxon>Mamiellales</taxon>
        <taxon>Bathycoccaceae</taxon>
        <taxon>Ostreococcus</taxon>
    </lineage>
</organism>
<gene>
    <name evidence="8" type="ORF">OSTLU_27608</name>
</gene>
<feature type="region of interest" description="Disordered" evidence="6">
    <location>
        <begin position="687"/>
        <end position="720"/>
    </location>
</feature>
<dbReference type="InterPro" id="IPR036770">
    <property type="entry name" value="Ankyrin_rpt-contain_sf"/>
</dbReference>
<dbReference type="GeneID" id="5005227"/>
<dbReference type="HOGENOM" id="CLU_273461_0_0_1"/>
<dbReference type="KEGG" id="olu:OSTLU_27608"/>
<evidence type="ECO:0000259" key="7">
    <source>
        <dbReference type="Pfam" id="PF01494"/>
    </source>
</evidence>
<evidence type="ECO:0000256" key="1">
    <source>
        <dbReference type="ARBA" id="ARBA00022630"/>
    </source>
</evidence>
<dbReference type="SUPFAM" id="SSF48403">
    <property type="entry name" value="Ankyrin repeat"/>
    <property type="match status" value="1"/>
</dbReference>
<accession>A4S7T2</accession>
<proteinExistence type="predicted"/>
<feature type="repeat" description="ANK" evidence="5">
    <location>
        <begin position="782"/>
        <end position="814"/>
    </location>
</feature>
<keyword evidence="5" id="KW-0040">ANK repeat</keyword>
<dbReference type="SMART" id="SM00248">
    <property type="entry name" value="ANK"/>
    <property type="match status" value="5"/>
</dbReference>
<sequence length="971" mass="104754">MRAESRARLTADDVVVVVGGGVAGLALASSLARARDGTRGAADAPTCVVLERDGSREARRQGYGVTLSETNAALAGLGVGEALRARSCASSAHWTFAASGRVLGYYGNAFAATAGGKGDGSSAGGAMGKRPMNLRVPRDAVRKILLEKIPEAWIRWGTRVVDYAEDDEKVTVTLDTGEKIEGAILVAADGVRSGTRRAPGAGADLKSGELRYLGVALVTGFTDLDDALLRGQGFYTVDGRSRMFTMPFEAANEAKGTPPRSMWQLSVRVDEEEARGLANAPREDVKAFVLEHTKGWHDPVSAMFDNTEWEDAWAGPLYDREEPPTSKARAKETPHLVMRSSSSRVICIGDAAHPMSPFKGQGANTALFDAWALSKWLRKAPPQTALACFYREMVARAFVKVRASREACETFHSPSILTERIPEFAGIDPKKIKLVLDTLNERGIAASMCDDLEPAVRQVVNELGAAEVVKPYAVKKKYATTASEDDRGSETGSTASDATNASLASFASSALCGALSESVADAVALALSRSNQPPLTTAEREIVGKCRVSVNGRRPANNYASSAPIRLLAARGVARVVNGEEARFARQIADVINERQAARNREDTVDAIVDDTEDDYFISARPMSDGKVLLTTKKHDEALTSLGLKQCEGCLKYYAVHGGGLRQHWESGGDSPDCASAAQRAMSCENTETESSAWRGSGAGKPKAWRTGGNRKELSPGMSAASRGDLLGMRRAIVEDGWDPVTEKDAFGSSALMWAAGGGHVEACEFLVDECGVDPNHTGRKDGRVPLHWAARNGELEACQWLVSRGAKPGVASYDGDFPFHLAIWKNHRNVAEWFASTPGFDCGTTNRWGCNAVLWACTTETNQDDALSMVKWLVEDLKVDFSVVNVNGHSALHKCAIYGHESVIDYLLESKIESTKRAKFIIPDDRNQAPSELARVNGFLELEVKLRHMEDETLRLPAIVEPSRDSFIRA</sequence>
<dbReference type="OrthoDB" id="507578at2759"/>
<dbReference type="InterPro" id="IPR036188">
    <property type="entry name" value="FAD/NAD-bd_sf"/>
</dbReference>
<evidence type="ECO:0000313" key="8">
    <source>
        <dbReference type="EMBL" id="ABO99620.1"/>
    </source>
</evidence>
<keyword evidence="4" id="KW-0503">Monooxygenase</keyword>
<dbReference type="Gene3D" id="1.25.40.20">
    <property type="entry name" value="Ankyrin repeat-containing domain"/>
    <property type="match status" value="2"/>
</dbReference>
<evidence type="ECO:0000256" key="5">
    <source>
        <dbReference type="PROSITE-ProRule" id="PRU00023"/>
    </source>
</evidence>
<dbReference type="PANTHER" id="PTHR46972">
    <property type="entry name" value="MONOOXYGENASE ASQM-RELATED"/>
    <property type="match status" value="1"/>
</dbReference>
<keyword evidence="2" id="KW-0274">FAD</keyword>
<dbReference type="PROSITE" id="PS50088">
    <property type="entry name" value="ANK_REPEAT"/>
    <property type="match status" value="2"/>
</dbReference>
<evidence type="ECO:0000256" key="6">
    <source>
        <dbReference type="SAM" id="MobiDB-lite"/>
    </source>
</evidence>
<keyword evidence="9" id="KW-1185">Reference proteome</keyword>
<dbReference type="Gene3D" id="3.50.50.60">
    <property type="entry name" value="FAD/NAD(P)-binding domain"/>
    <property type="match status" value="1"/>
</dbReference>
<feature type="repeat" description="ANK" evidence="5">
    <location>
        <begin position="888"/>
        <end position="920"/>
    </location>
</feature>
<dbReference type="InterPro" id="IPR002938">
    <property type="entry name" value="FAD-bd"/>
</dbReference>
<feature type="domain" description="FAD-binding" evidence="7">
    <location>
        <begin position="15"/>
        <end position="377"/>
    </location>
</feature>
<protein>
    <recommendedName>
        <fullName evidence="7">FAD-binding domain-containing protein</fullName>
    </recommendedName>
</protein>
<dbReference type="OMA" id="SSAHWTF"/>
<dbReference type="PROSITE" id="PS50297">
    <property type="entry name" value="ANK_REP_REGION"/>
    <property type="match status" value="1"/>
</dbReference>
<dbReference type="AlphaFoldDB" id="A4S7T2"/>
<dbReference type="Pfam" id="PF01494">
    <property type="entry name" value="FAD_binding_3"/>
    <property type="match status" value="1"/>
</dbReference>
<reference evidence="8 9" key="1">
    <citation type="journal article" date="2007" name="Proc. Natl. Acad. Sci. U.S.A.">
        <title>The tiny eukaryote Ostreococcus provides genomic insights into the paradox of plankton speciation.</title>
        <authorList>
            <person name="Palenik B."/>
            <person name="Grimwood J."/>
            <person name="Aerts A."/>
            <person name="Rouze P."/>
            <person name="Salamov A."/>
            <person name="Putnam N."/>
            <person name="Dupont C."/>
            <person name="Jorgensen R."/>
            <person name="Derelle E."/>
            <person name="Rombauts S."/>
            <person name="Zhou K."/>
            <person name="Otillar R."/>
            <person name="Merchant S.S."/>
            <person name="Podell S."/>
            <person name="Gaasterland T."/>
            <person name="Napoli C."/>
            <person name="Gendler K."/>
            <person name="Manuell A."/>
            <person name="Tai V."/>
            <person name="Vallon O."/>
            <person name="Piganeau G."/>
            <person name="Jancek S."/>
            <person name="Heijde M."/>
            <person name="Jabbari K."/>
            <person name="Bowler C."/>
            <person name="Lohr M."/>
            <person name="Robbens S."/>
            <person name="Werner G."/>
            <person name="Dubchak I."/>
            <person name="Pazour G.J."/>
            <person name="Ren Q."/>
            <person name="Paulsen I."/>
            <person name="Delwiche C."/>
            <person name="Schmutz J."/>
            <person name="Rokhsar D."/>
            <person name="Van de Peer Y."/>
            <person name="Moreau H."/>
            <person name="Grigoriev I.V."/>
        </authorList>
    </citation>
    <scope>NUCLEOTIDE SEQUENCE [LARGE SCALE GENOMIC DNA]</scope>
    <source>
        <strain evidence="8 9">CCE9901</strain>
    </source>
</reference>
<dbReference type="RefSeq" id="XP_001421327.1">
    <property type="nucleotide sequence ID" value="XM_001421290.1"/>
</dbReference>
<evidence type="ECO:0000256" key="4">
    <source>
        <dbReference type="ARBA" id="ARBA00023033"/>
    </source>
</evidence>
<dbReference type="Gramene" id="ABO99620">
    <property type="protein sequence ID" value="ABO99620"/>
    <property type="gene ID" value="OSTLU_27608"/>
</dbReference>
<dbReference type="eggNOG" id="KOG2614">
    <property type="taxonomic scope" value="Eukaryota"/>
</dbReference>
<dbReference type="InterPro" id="IPR002110">
    <property type="entry name" value="Ankyrin_rpt"/>
</dbReference>
<dbReference type="GO" id="GO:0071949">
    <property type="term" value="F:FAD binding"/>
    <property type="evidence" value="ECO:0007669"/>
    <property type="project" value="InterPro"/>
</dbReference>